<dbReference type="Pfam" id="PF06605">
    <property type="entry name" value="Prophage_tail"/>
    <property type="match status" value="1"/>
</dbReference>
<evidence type="ECO:0000259" key="2">
    <source>
        <dbReference type="Pfam" id="PF06605"/>
    </source>
</evidence>
<sequence>MQHLKSFDRNRSPTGLLVASTDVQRRRRINSDYEISFMVPMTSADYKEKIIPKGYVQDERGQFYVVQSRGRDRNSKVISAQVICTHIMFKMIDFKIPYNQYIDEAYGVHITTLLDRITAATGGVYTFVLHDVFALRDVKDWGRTTALAGLNDVINLYGCEIEPDNTVIHLYKRIGKDDGFQYRLGKNIISDSFKDDASNLTTRLFSQMKDGRTFIGLSADYLTAEERSLLESVPGAIVDNKLAVNYLISPYAQYWTNNVNVFYDGELIDQNIEDPKELLIATREALRKKEMPEFEIGVSAADIHKIDPDEQQPGLGDTVYAYDPDMELQRVSCRVLELTEYPFAMDKHSQATLSNHMMRDDTQVLADLERSKQILNDLLSGGRVRASAFEEFAKQAVIDINASKTEIKYDGRGIVLQSTVNALDQVIMTSNGIIVTRDGGATAMTAITANGVSAPAVVGILGNFVQMKIGEGENVTQINLNGIAAGRSDFHSAPFRVYMNGDVVARSITLTGLIEASKMEYSDIVAGTITGAKIRTSVTGARFEVDETGWRTFDSSGSRRIGIYASSGHNMSAITFDQSNGELSGLINGGDGLFEVRSSGNSDLFLSALTNTIFFQGQLNFAAAYSASGFKLEYVSGLRAELDSIWSALAGKASIGHSHSVTIPNHNHGNPANANSGGGTFSVS</sequence>
<keyword evidence="4" id="KW-1185">Reference proteome</keyword>
<dbReference type="GO" id="GO:0016772">
    <property type="term" value="F:transferase activity, transferring phosphorus-containing groups"/>
    <property type="evidence" value="ECO:0007669"/>
    <property type="project" value="InterPro"/>
</dbReference>
<reference evidence="3" key="1">
    <citation type="submission" date="2020-06" db="EMBL/GenBank/DDBJ databases">
        <title>Paenibacillus sp. nov., isolated from soil.</title>
        <authorList>
            <person name="Seo Y.L."/>
        </authorList>
    </citation>
    <scope>NUCLEOTIDE SEQUENCE [LARGE SCALE GENOMIC DNA]</scope>
    <source>
        <strain evidence="3">JW14</strain>
    </source>
</reference>
<organism evidence="3 4">
    <name type="scientific">Paenibacillus agri</name>
    <dbReference type="NCBI Taxonomy" id="2744309"/>
    <lineage>
        <taxon>Bacteria</taxon>
        <taxon>Bacillati</taxon>
        <taxon>Bacillota</taxon>
        <taxon>Bacilli</taxon>
        <taxon>Bacillales</taxon>
        <taxon>Paenibacillaceae</taxon>
        <taxon>Paenibacillus</taxon>
    </lineage>
</organism>
<dbReference type="SUPFAM" id="SSF52009">
    <property type="entry name" value="Phosphohistidine domain"/>
    <property type="match status" value="1"/>
</dbReference>
<feature type="compositionally biased region" description="Low complexity" evidence="1">
    <location>
        <begin position="664"/>
        <end position="675"/>
    </location>
</feature>
<dbReference type="InterPro" id="IPR010572">
    <property type="entry name" value="Tail_dom"/>
</dbReference>
<evidence type="ECO:0000256" key="1">
    <source>
        <dbReference type="SAM" id="MobiDB-lite"/>
    </source>
</evidence>
<feature type="region of interest" description="Disordered" evidence="1">
    <location>
        <begin position="664"/>
        <end position="684"/>
    </location>
</feature>
<dbReference type="EMBL" id="JABWCS010000170">
    <property type="protein sequence ID" value="NUU58976.1"/>
    <property type="molecule type" value="Genomic_DNA"/>
</dbReference>
<dbReference type="AlphaFoldDB" id="A0A850EEW1"/>
<accession>A0A850EEW1</accession>
<name>A0A850EEW1_9BACL</name>
<dbReference type="InterPro" id="IPR007119">
    <property type="entry name" value="Phage_tail_spike_N"/>
</dbReference>
<feature type="domain" description="Tail spike" evidence="2">
    <location>
        <begin position="120"/>
        <end position="356"/>
    </location>
</feature>
<protein>
    <submittedName>
        <fullName evidence="3">Phage tail protein</fullName>
    </submittedName>
</protein>
<evidence type="ECO:0000313" key="3">
    <source>
        <dbReference type="EMBL" id="NUU58976.1"/>
    </source>
</evidence>
<dbReference type="NCBIfam" id="TIGR01665">
    <property type="entry name" value="put_anti_recept"/>
    <property type="match status" value="1"/>
</dbReference>
<gene>
    <name evidence="3" type="ORF">HPT30_01010</name>
</gene>
<evidence type="ECO:0000313" key="4">
    <source>
        <dbReference type="Proteomes" id="UP000564806"/>
    </source>
</evidence>
<dbReference type="RefSeq" id="WP_175369693.1">
    <property type="nucleotide sequence ID" value="NZ_JABWCS010000170.1"/>
</dbReference>
<proteinExistence type="predicted"/>
<dbReference type="InterPro" id="IPR036637">
    <property type="entry name" value="Phosphohistidine_dom_sf"/>
</dbReference>
<comment type="caution">
    <text evidence="3">The sequence shown here is derived from an EMBL/GenBank/DDBJ whole genome shotgun (WGS) entry which is preliminary data.</text>
</comment>
<dbReference type="Gene3D" id="3.55.50.40">
    <property type="match status" value="1"/>
</dbReference>
<dbReference type="Proteomes" id="UP000564806">
    <property type="component" value="Unassembled WGS sequence"/>
</dbReference>